<protein>
    <recommendedName>
        <fullName evidence="3">HTH tetR-type domain-containing protein</fullName>
    </recommendedName>
</protein>
<dbReference type="EMBL" id="BMFT01000001">
    <property type="protein sequence ID" value="GGH09404.1"/>
    <property type="molecule type" value="Genomic_DNA"/>
</dbReference>
<dbReference type="InterPro" id="IPR009057">
    <property type="entry name" value="Homeodomain-like_sf"/>
</dbReference>
<gene>
    <name evidence="4" type="ORF">GCM10008013_00450</name>
</gene>
<organism evidence="4 5">
    <name type="scientific">Paenibacillus segetis</name>
    <dbReference type="NCBI Taxonomy" id="1325360"/>
    <lineage>
        <taxon>Bacteria</taxon>
        <taxon>Bacillati</taxon>
        <taxon>Bacillota</taxon>
        <taxon>Bacilli</taxon>
        <taxon>Bacillales</taxon>
        <taxon>Paenibacillaceae</taxon>
        <taxon>Paenibacillus</taxon>
    </lineage>
</organism>
<keyword evidence="5" id="KW-1185">Reference proteome</keyword>
<comment type="caution">
    <text evidence="4">The sequence shown here is derived from an EMBL/GenBank/DDBJ whole genome shotgun (WGS) entry which is preliminary data.</text>
</comment>
<dbReference type="PANTHER" id="PTHR43479:SF11">
    <property type="entry name" value="ACREF_ENVCD OPERON REPRESSOR-RELATED"/>
    <property type="match status" value="1"/>
</dbReference>
<evidence type="ECO:0000256" key="2">
    <source>
        <dbReference type="PROSITE-ProRule" id="PRU00335"/>
    </source>
</evidence>
<dbReference type="Pfam" id="PF00440">
    <property type="entry name" value="TetR_N"/>
    <property type="match status" value="1"/>
</dbReference>
<dbReference type="PANTHER" id="PTHR43479">
    <property type="entry name" value="ACREF/ENVCD OPERON REPRESSOR-RELATED"/>
    <property type="match status" value="1"/>
</dbReference>
<dbReference type="PRINTS" id="PR00455">
    <property type="entry name" value="HTHTETR"/>
</dbReference>
<evidence type="ECO:0000313" key="4">
    <source>
        <dbReference type="EMBL" id="GGH09404.1"/>
    </source>
</evidence>
<dbReference type="InterPro" id="IPR050624">
    <property type="entry name" value="HTH-type_Tx_Regulator"/>
</dbReference>
<proteinExistence type="predicted"/>
<accession>A0ABQ1Y266</accession>
<evidence type="ECO:0000256" key="1">
    <source>
        <dbReference type="ARBA" id="ARBA00023125"/>
    </source>
</evidence>
<dbReference type="InterPro" id="IPR001647">
    <property type="entry name" value="HTH_TetR"/>
</dbReference>
<keyword evidence="1 2" id="KW-0238">DNA-binding</keyword>
<feature type="DNA-binding region" description="H-T-H motif" evidence="2">
    <location>
        <begin position="32"/>
        <end position="51"/>
    </location>
</feature>
<dbReference type="InterPro" id="IPR023772">
    <property type="entry name" value="DNA-bd_HTH_TetR-type_CS"/>
</dbReference>
<dbReference type="Proteomes" id="UP000659344">
    <property type="component" value="Unassembled WGS sequence"/>
</dbReference>
<dbReference type="SUPFAM" id="SSF46689">
    <property type="entry name" value="Homeodomain-like"/>
    <property type="match status" value="1"/>
</dbReference>
<feature type="domain" description="HTH tetR-type" evidence="3">
    <location>
        <begin position="9"/>
        <end position="69"/>
    </location>
</feature>
<evidence type="ECO:0000313" key="5">
    <source>
        <dbReference type="Proteomes" id="UP000659344"/>
    </source>
</evidence>
<dbReference type="PROSITE" id="PS50977">
    <property type="entry name" value="HTH_TETR_2"/>
    <property type="match status" value="1"/>
</dbReference>
<dbReference type="PROSITE" id="PS01081">
    <property type="entry name" value="HTH_TETR_1"/>
    <property type="match status" value="1"/>
</dbReference>
<name>A0ABQ1Y266_9BACL</name>
<reference evidence="5" key="1">
    <citation type="journal article" date="2019" name="Int. J. Syst. Evol. Microbiol.">
        <title>The Global Catalogue of Microorganisms (GCM) 10K type strain sequencing project: providing services to taxonomists for standard genome sequencing and annotation.</title>
        <authorList>
            <consortium name="The Broad Institute Genomics Platform"/>
            <consortium name="The Broad Institute Genome Sequencing Center for Infectious Disease"/>
            <person name="Wu L."/>
            <person name="Ma J."/>
        </authorList>
    </citation>
    <scope>NUCLEOTIDE SEQUENCE [LARGE SCALE GENOMIC DNA]</scope>
    <source>
        <strain evidence="5">CGMCC 1.12769</strain>
    </source>
</reference>
<dbReference type="Gene3D" id="1.10.357.10">
    <property type="entry name" value="Tetracycline Repressor, domain 2"/>
    <property type="match status" value="1"/>
</dbReference>
<sequence>MSQKEEISANRKEQIMKSAAALFATQGYYKTTTAHIADAVGVTQPYVFHFFKTKEQLYLAVLDRAFTQMEYAFNQVEAPADKLCTAMGSVFEELLNTQRNEMLLLMQCSATPEPKVKEFAREKYTLIYESVKTRFELAGINNSAHEASMFLAYGLIISLSAVLELPQLMP</sequence>
<evidence type="ECO:0000259" key="3">
    <source>
        <dbReference type="PROSITE" id="PS50977"/>
    </source>
</evidence>